<dbReference type="AlphaFoldDB" id="A0A161LJJ4"/>
<keyword evidence="2" id="KW-1185">Reference proteome</keyword>
<proteinExistence type="predicted"/>
<protein>
    <submittedName>
        <fullName evidence="1">Uncharacterized protein</fullName>
    </submittedName>
</protein>
<dbReference type="STRING" id="161355.PS9374_04784"/>
<accession>A0A161LJJ4</accession>
<reference evidence="2" key="2">
    <citation type="submission" date="2016-04" db="EMBL/GenBank/DDBJ databases">
        <title>Planomonospora sphaerica JCM9374 whole genome shotgun sequence.</title>
        <authorList>
            <person name="Suzuki T."/>
            <person name="Dohra H."/>
            <person name="Kodani S."/>
        </authorList>
    </citation>
    <scope>NUCLEOTIDE SEQUENCE [LARGE SCALE GENOMIC DNA]</scope>
    <source>
        <strain evidence="2">JCM 9374</strain>
    </source>
</reference>
<dbReference type="RefSeq" id="WP_068900251.1">
    <property type="nucleotide sequence ID" value="NZ_BDCX01000012.1"/>
</dbReference>
<dbReference type="OrthoDB" id="3544311at2"/>
<sequence length="78" mass="9025">MTPEELRRRYGQTWIISPAVAGGWYAVRRTALSVPAREYGLSEVRCGTSPAEPARRLEEARLERRPWQRILTNRDRAS</sequence>
<dbReference type="EMBL" id="BDCX01000012">
    <property type="protein sequence ID" value="GAT69114.1"/>
    <property type="molecule type" value="Genomic_DNA"/>
</dbReference>
<organism evidence="1 2">
    <name type="scientific">Planomonospora sphaerica</name>
    <dbReference type="NCBI Taxonomy" id="161355"/>
    <lineage>
        <taxon>Bacteria</taxon>
        <taxon>Bacillati</taxon>
        <taxon>Actinomycetota</taxon>
        <taxon>Actinomycetes</taxon>
        <taxon>Streptosporangiales</taxon>
        <taxon>Streptosporangiaceae</taxon>
        <taxon>Planomonospora</taxon>
    </lineage>
</organism>
<evidence type="ECO:0000313" key="2">
    <source>
        <dbReference type="Proteomes" id="UP000077701"/>
    </source>
</evidence>
<reference evidence="1 2" key="1">
    <citation type="journal article" date="2016" name="Genome Announc.">
        <title>Draft Genome Sequence of Planomonospora sphaerica JCM9374, a Rare Actinomycete.</title>
        <authorList>
            <person name="Dohra H."/>
            <person name="Suzuki T."/>
            <person name="Inoue Y."/>
            <person name="Kodani S."/>
        </authorList>
    </citation>
    <scope>NUCLEOTIDE SEQUENCE [LARGE SCALE GENOMIC DNA]</scope>
    <source>
        <strain evidence="1 2">JCM 9374</strain>
    </source>
</reference>
<name>A0A161LJJ4_9ACTN</name>
<evidence type="ECO:0000313" key="1">
    <source>
        <dbReference type="EMBL" id="GAT69114.1"/>
    </source>
</evidence>
<comment type="caution">
    <text evidence="1">The sequence shown here is derived from an EMBL/GenBank/DDBJ whole genome shotgun (WGS) entry which is preliminary data.</text>
</comment>
<dbReference type="Proteomes" id="UP000077701">
    <property type="component" value="Unassembled WGS sequence"/>
</dbReference>
<gene>
    <name evidence="1" type="ORF">PS9374_04784</name>
</gene>